<gene>
    <name evidence="10" type="ORF">D0Z07_0968</name>
</gene>
<proteinExistence type="predicted"/>
<dbReference type="Gene3D" id="1.20.120.1080">
    <property type="match status" value="1"/>
</dbReference>
<dbReference type="InterPro" id="IPR007502">
    <property type="entry name" value="Helicase-assoc_dom"/>
</dbReference>
<evidence type="ECO:0000256" key="5">
    <source>
        <dbReference type="ARBA" id="ARBA00022840"/>
    </source>
</evidence>
<dbReference type="InterPro" id="IPR001650">
    <property type="entry name" value="Helicase_C-like"/>
</dbReference>
<accession>A0A9P7B0A1</accession>
<dbReference type="SMART" id="SM00847">
    <property type="entry name" value="HA2"/>
    <property type="match status" value="1"/>
</dbReference>
<dbReference type="InterPro" id="IPR014001">
    <property type="entry name" value="Helicase_ATP-bd"/>
</dbReference>
<dbReference type="GO" id="GO:0016787">
    <property type="term" value="F:hydrolase activity"/>
    <property type="evidence" value="ECO:0007669"/>
    <property type="project" value="UniProtKB-KW"/>
</dbReference>
<keyword evidence="2" id="KW-0547">Nucleotide-binding</keyword>
<keyword evidence="5" id="KW-0067">ATP-binding</keyword>
<keyword evidence="11" id="KW-1185">Reference proteome</keyword>
<dbReference type="EMBL" id="VNKQ01000003">
    <property type="protein sequence ID" value="KAG0651945.1"/>
    <property type="molecule type" value="Genomic_DNA"/>
</dbReference>
<dbReference type="PANTHER" id="PTHR18934">
    <property type="entry name" value="ATP-DEPENDENT RNA HELICASE"/>
    <property type="match status" value="1"/>
</dbReference>
<dbReference type="OrthoDB" id="5600252at2759"/>
<dbReference type="CDD" id="cd18791">
    <property type="entry name" value="SF2_C_RHA"/>
    <property type="match status" value="1"/>
</dbReference>
<dbReference type="Pfam" id="PF21010">
    <property type="entry name" value="HA2_C"/>
    <property type="match status" value="1"/>
</dbReference>
<dbReference type="Gene3D" id="3.40.50.300">
    <property type="entry name" value="P-loop containing nucleotide triphosphate hydrolases"/>
    <property type="match status" value="2"/>
</dbReference>
<feature type="region of interest" description="Disordered" evidence="7">
    <location>
        <begin position="317"/>
        <end position="345"/>
    </location>
</feature>
<keyword evidence="3" id="KW-0378">Hydrolase</keyword>
<evidence type="ECO:0000256" key="4">
    <source>
        <dbReference type="ARBA" id="ARBA00022806"/>
    </source>
</evidence>
<dbReference type="InterPro" id="IPR027417">
    <property type="entry name" value="P-loop_NTPase"/>
</dbReference>
<dbReference type="InterPro" id="IPR011545">
    <property type="entry name" value="DEAD/DEAH_box_helicase_dom"/>
</dbReference>
<evidence type="ECO:0000313" key="10">
    <source>
        <dbReference type="EMBL" id="KAG0651945.1"/>
    </source>
</evidence>
<feature type="domain" description="Helicase C-terminal" evidence="9">
    <location>
        <begin position="935"/>
        <end position="1112"/>
    </location>
</feature>
<feature type="region of interest" description="Disordered" evidence="7">
    <location>
        <begin position="248"/>
        <end position="280"/>
    </location>
</feature>
<reference evidence="10" key="1">
    <citation type="submission" date="2019-07" db="EMBL/GenBank/DDBJ databases">
        <title>Hyphodiscus hymeniophilus genome sequencing and assembly.</title>
        <authorList>
            <person name="Kramer G."/>
            <person name="Nodwell J."/>
        </authorList>
    </citation>
    <scope>NUCLEOTIDE SEQUENCE</scope>
    <source>
        <strain evidence="10">ATCC 34498</strain>
    </source>
</reference>
<dbReference type="CDD" id="cd17917">
    <property type="entry name" value="DEXHc_RHA-like"/>
    <property type="match status" value="1"/>
</dbReference>
<dbReference type="GO" id="GO:0003723">
    <property type="term" value="F:RNA binding"/>
    <property type="evidence" value="ECO:0007669"/>
    <property type="project" value="TreeGrafter"/>
</dbReference>
<feature type="domain" description="Helicase ATP-binding" evidence="8">
    <location>
        <begin position="694"/>
        <end position="865"/>
    </location>
</feature>
<evidence type="ECO:0000256" key="6">
    <source>
        <dbReference type="ARBA" id="ARBA00047984"/>
    </source>
</evidence>
<dbReference type="Pfam" id="PF00271">
    <property type="entry name" value="Helicase_C"/>
    <property type="match status" value="1"/>
</dbReference>
<dbReference type="EC" id="3.6.4.13" evidence="1"/>
<dbReference type="GO" id="GO:0003724">
    <property type="term" value="F:RNA helicase activity"/>
    <property type="evidence" value="ECO:0007669"/>
    <property type="project" value="UniProtKB-EC"/>
</dbReference>
<comment type="caution">
    <text evidence="10">The sequence shown here is derived from an EMBL/GenBank/DDBJ whole genome shotgun (WGS) entry which is preliminary data.</text>
</comment>
<protein>
    <recommendedName>
        <fullName evidence="1">RNA helicase</fullName>
        <ecNumber evidence="1">3.6.4.13</ecNumber>
    </recommendedName>
</protein>
<sequence length="1466" mass="164996">MAGGKKKKKPASNPARGFATTSTPSKPKADAVNVEQEEAPPKDLPSIVDKQPGETAQGTVPVTGEAAPSGKGLTPEEFERQLEESELQVLVEKHAQKSKRDAIRQQTRLETDRRVLRSQAENLNTRKWLPLELMEEILDLVKDDGRYGQALESTASKQLSEEELTIRLWTLQQSLVGTGFVENKVSQAMQYVLDICDKIGGGNKDTIWGMEEALDWLARECPREELPDYEKGHKKPVSMVKYQSGIPFASGTNTPRLEPDTRHMNGTKYDGGNLPQTGKRHEQVKKVNTVDYDSDIDPDDLLPVYLETRTKLFELQTPSPKTALLRPNGRNSTQSSPVKSGADPESAKLLRKIKRIEDDVLFDKYLADQQWEIQRIKLERDAAARRNVVDIAQESADSQESETLVDSDDEVSREAAKIGAALLEETDSDDDGAVAELFASLPVNEVDPLTGKSTTVVNGNDGIKVTIRDFGKWTGVNPARVLEEACRSRDSSAKLYYTLVSDTSYSNRHCLRITWSKTQDPLASDPPPEIKYNFSAKTQEFTMISVSTPDTKQSESYIATIALFLIFGSSAKEDKVFLRLPANWRDLWTEYAERKKAKIEETDRAAVREFRDMVRKKQDQEEEDGILIHGAFRNRGTPRAQELNENGLDKSLRSQLAPEAYQSIWAEKSSTSSYQHMLRSRMQLPMWGFKEVVLSAIDREQVVIVCGETGCGKSTQVPAFILEHQLSQGKPCKIYCTEPRRISAISLARRVSEELGERKNDLGTSRSLVGYAIRLESNTSKETRLVYATTGIVMRMLEGSNDLKDITHIVLDEVHERTIDSDFLLIVLRKLMIRRPDLKVILMSATVDAERFSKYLHGAPVLNVPGRTFPVNVQYLEDAVELTGYSVSDNGSQEKYEDLDDEVDIPKEGLSEAAKVENTKTLRGYSAKTRIMVSSMDEYRIEFELITQLIAKIATDDRLSMYSKAILVFLPGIAEIRQLNDMIVGNPYFSSSCCLPCTAPGIRKIVLATNIAETGITIPDVTCVIDTGKHREMRRVHPALFDERRQLSRLLETFISKANAKQRRGRAGRVQEGLCFHLFTKYRHDELMADQQTPELLRLSLQDLAIRVKICKLGGIEETLSQALDPPSTKNIRRAIDALIDVRALTAGEDLTPLGIQLARLPLDVFLGKLILLGSIFKCLDAVVTIAAILSSKSPFSAPFGSRAQADTVRLAFRRGDSDLLTVYNAYLAWKRVCITGGQEYQFCRKNFLSPQTLSNIEDLKGQLVVCLVDSGFLPLTELERISLNRTRFSSKRRQFFDIPQRANANSDNDIITSSVIAWSFYPKLLIRDGKGFRNCANNQSISLHPSSVNKGHHELKWLSYYHIMQAKHLRFYNAHETTAVQEFAITLLCGDVRCDMFSGVFILDGNRARFAVSDWKAMLVIKTLRARLRDILTRSFKNPGKPLTSQQQKWMEVWQKIFSQEFKDK</sequence>
<name>A0A9P7B0A1_9HELO</name>
<dbReference type="Pfam" id="PF07717">
    <property type="entry name" value="OB_NTP_bind"/>
    <property type="match status" value="1"/>
</dbReference>
<dbReference type="SUPFAM" id="SSF52540">
    <property type="entry name" value="P-loop containing nucleoside triphosphate hydrolases"/>
    <property type="match status" value="1"/>
</dbReference>
<dbReference type="Proteomes" id="UP000785200">
    <property type="component" value="Unassembled WGS sequence"/>
</dbReference>
<evidence type="ECO:0000256" key="1">
    <source>
        <dbReference type="ARBA" id="ARBA00012552"/>
    </source>
</evidence>
<comment type="catalytic activity">
    <reaction evidence="6">
        <text>ATP + H2O = ADP + phosphate + H(+)</text>
        <dbReference type="Rhea" id="RHEA:13065"/>
        <dbReference type="ChEBI" id="CHEBI:15377"/>
        <dbReference type="ChEBI" id="CHEBI:15378"/>
        <dbReference type="ChEBI" id="CHEBI:30616"/>
        <dbReference type="ChEBI" id="CHEBI:43474"/>
        <dbReference type="ChEBI" id="CHEBI:456216"/>
        <dbReference type="EC" id="3.6.4.13"/>
    </reaction>
</comment>
<evidence type="ECO:0000256" key="7">
    <source>
        <dbReference type="SAM" id="MobiDB-lite"/>
    </source>
</evidence>
<dbReference type="FunFam" id="1.20.120.1080:FF:000002">
    <property type="entry name" value="Putative ATP-dependent RNA helicase DHX36"/>
    <property type="match status" value="1"/>
</dbReference>
<dbReference type="PROSITE" id="PS51194">
    <property type="entry name" value="HELICASE_CTER"/>
    <property type="match status" value="1"/>
</dbReference>
<evidence type="ECO:0000259" key="8">
    <source>
        <dbReference type="PROSITE" id="PS51192"/>
    </source>
</evidence>
<dbReference type="InterPro" id="IPR011709">
    <property type="entry name" value="DEAD-box_helicase_OB_fold"/>
</dbReference>
<evidence type="ECO:0000313" key="11">
    <source>
        <dbReference type="Proteomes" id="UP000785200"/>
    </source>
</evidence>
<feature type="compositionally biased region" description="Basic residues" evidence="7">
    <location>
        <begin position="1"/>
        <end position="10"/>
    </location>
</feature>
<dbReference type="Pfam" id="PF00270">
    <property type="entry name" value="DEAD"/>
    <property type="match status" value="1"/>
</dbReference>
<dbReference type="SMART" id="SM00487">
    <property type="entry name" value="DEXDc"/>
    <property type="match status" value="1"/>
</dbReference>
<feature type="compositionally biased region" description="Polar residues" evidence="7">
    <location>
        <begin position="329"/>
        <end position="338"/>
    </location>
</feature>
<feature type="region of interest" description="Disordered" evidence="7">
    <location>
        <begin position="1"/>
        <end position="75"/>
    </location>
</feature>
<organism evidence="10 11">
    <name type="scientific">Hyphodiscus hymeniophilus</name>
    <dbReference type="NCBI Taxonomy" id="353542"/>
    <lineage>
        <taxon>Eukaryota</taxon>
        <taxon>Fungi</taxon>
        <taxon>Dikarya</taxon>
        <taxon>Ascomycota</taxon>
        <taxon>Pezizomycotina</taxon>
        <taxon>Leotiomycetes</taxon>
        <taxon>Helotiales</taxon>
        <taxon>Hyphodiscaceae</taxon>
        <taxon>Hyphodiscus</taxon>
    </lineage>
</organism>
<dbReference type="SMART" id="SM00490">
    <property type="entry name" value="HELICc"/>
    <property type="match status" value="1"/>
</dbReference>
<dbReference type="FunFam" id="3.40.50.300:FF:000500">
    <property type="entry name" value="ATP-dependent RNA helicase DHX29"/>
    <property type="match status" value="1"/>
</dbReference>
<keyword evidence="4 10" id="KW-0347">Helicase</keyword>
<dbReference type="PANTHER" id="PTHR18934:SF145">
    <property type="entry name" value="ATP-DEPENDENT RNA HELICASE DHX57-RELATED"/>
    <property type="match status" value="1"/>
</dbReference>
<dbReference type="PROSITE" id="PS51192">
    <property type="entry name" value="HELICASE_ATP_BIND_1"/>
    <property type="match status" value="1"/>
</dbReference>
<dbReference type="GO" id="GO:0005524">
    <property type="term" value="F:ATP binding"/>
    <property type="evidence" value="ECO:0007669"/>
    <property type="project" value="UniProtKB-KW"/>
</dbReference>
<evidence type="ECO:0000259" key="9">
    <source>
        <dbReference type="PROSITE" id="PS51194"/>
    </source>
</evidence>
<evidence type="ECO:0000256" key="2">
    <source>
        <dbReference type="ARBA" id="ARBA00022741"/>
    </source>
</evidence>
<evidence type="ECO:0000256" key="3">
    <source>
        <dbReference type="ARBA" id="ARBA00022801"/>
    </source>
</evidence>